<organism evidence="1 2">
    <name type="scientific">Cercospora berteroae</name>
    <dbReference type="NCBI Taxonomy" id="357750"/>
    <lineage>
        <taxon>Eukaryota</taxon>
        <taxon>Fungi</taxon>
        <taxon>Dikarya</taxon>
        <taxon>Ascomycota</taxon>
        <taxon>Pezizomycotina</taxon>
        <taxon>Dothideomycetes</taxon>
        <taxon>Dothideomycetidae</taxon>
        <taxon>Mycosphaerellales</taxon>
        <taxon>Mycosphaerellaceae</taxon>
        <taxon>Cercospora</taxon>
    </lineage>
</organism>
<sequence>MASNKQNPPVGFFDLPRELRDMIYAENFPPFHELDLTDPSPSPSPIPSSLAASHPIIATELAEQEIRSYEVLRFEISHLPWSPPGEVYCGAKYIFISFEHHYMNDRETGLRTMIENITKVVSYLQNYDNLEALWAQFGEDAIIDPYWSENAGLSPFGIPAGHYLARIGSESSDQHDDDSSLTVFEALLRPLVTLPRVKSVEILGPDGVERREELEEWWPMGVEVCGEFMVAFCEGLGRWIEGRREEGGLGERIKREFKERFPDQRWDLREGWWEEGL</sequence>
<dbReference type="AlphaFoldDB" id="A0A2S6C3I2"/>
<gene>
    <name evidence="1" type="ORF">CBER1_06564</name>
</gene>
<proteinExistence type="predicted"/>
<keyword evidence="2" id="KW-1185">Reference proteome</keyword>
<dbReference type="OrthoDB" id="3644294at2759"/>
<name>A0A2S6C3I2_9PEZI</name>
<evidence type="ECO:0000313" key="1">
    <source>
        <dbReference type="EMBL" id="PPJ54289.1"/>
    </source>
</evidence>
<comment type="caution">
    <text evidence="1">The sequence shown here is derived from an EMBL/GenBank/DDBJ whole genome shotgun (WGS) entry which is preliminary data.</text>
</comment>
<dbReference type="EMBL" id="PNEN01000568">
    <property type="protein sequence ID" value="PPJ54289.1"/>
    <property type="molecule type" value="Genomic_DNA"/>
</dbReference>
<evidence type="ECO:0000313" key="2">
    <source>
        <dbReference type="Proteomes" id="UP000237631"/>
    </source>
</evidence>
<protein>
    <submittedName>
        <fullName evidence="1">Uncharacterized protein</fullName>
    </submittedName>
</protein>
<accession>A0A2S6C3I2</accession>
<reference evidence="2" key="1">
    <citation type="journal article" date="2017" name="bioRxiv">
        <title>Conservation of a gene cluster reveals novel cercosporin biosynthetic mechanisms and extends production to the genus Colletotrichum.</title>
        <authorList>
            <person name="de Jonge R."/>
            <person name="Ebert M.K."/>
            <person name="Huitt-Roehl C.R."/>
            <person name="Pal P."/>
            <person name="Suttle J.C."/>
            <person name="Spanner R.E."/>
            <person name="Neubauer J.D."/>
            <person name="Jurick W.M.II."/>
            <person name="Stott K.A."/>
            <person name="Secor G.A."/>
            <person name="Thomma B.P.H.J."/>
            <person name="Van de Peer Y."/>
            <person name="Townsend C.A."/>
            <person name="Bolton M.D."/>
        </authorList>
    </citation>
    <scope>NUCLEOTIDE SEQUENCE [LARGE SCALE GENOMIC DNA]</scope>
    <source>
        <strain evidence="2">CBS538.71</strain>
    </source>
</reference>
<dbReference type="Proteomes" id="UP000237631">
    <property type="component" value="Unassembled WGS sequence"/>
</dbReference>